<accession>A0A4V1KWR0</accession>
<evidence type="ECO:0000313" key="1">
    <source>
        <dbReference type="EMBL" id="RXG98738.1"/>
    </source>
</evidence>
<gene>
    <name evidence="1" type="ORF">EAS61_13055</name>
</gene>
<proteinExistence type="predicted"/>
<dbReference type="Proteomes" id="UP000290174">
    <property type="component" value="Unassembled WGS sequence"/>
</dbReference>
<reference evidence="1 2" key="1">
    <citation type="submission" date="2018-11" db="EMBL/GenBank/DDBJ databases">
        <title>Bradyrhizobium sp. nov., isolated from effective nodules of peanut in China.</title>
        <authorList>
            <person name="Li Y."/>
        </authorList>
    </citation>
    <scope>NUCLEOTIDE SEQUENCE [LARGE SCALE GENOMIC DNA]</scope>
    <source>
        <strain evidence="1 2">CCBAU 51770</strain>
    </source>
</reference>
<evidence type="ECO:0008006" key="3">
    <source>
        <dbReference type="Google" id="ProtNLM"/>
    </source>
</evidence>
<name>A0A4V1KWR0_9BRAD</name>
<evidence type="ECO:0000313" key="2">
    <source>
        <dbReference type="Proteomes" id="UP000290174"/>
    </source>
</evidence>
<sequence length="156" mass="16988">MRRAAGAPDICDIAAMAVIREMKPMKTIRNIVLALTLTLTGVTSMAEPSLAQAQTTSPTTGVMVILTVRPGITREQVMAVMPDEIRQTTQLYLNGMVREWYSRSDGSGAVFLLNVKDVAEGHAIMEGLPLAKQNLIDHEYIAVGPLMPLRLLMAKP</sequence>
<dbReference type="AlphaFoldDB" id="A0A4V1KWR0"/>
<comment type="caution">
    <text evidence="1">The sequence shown here is derived from an EMBL/GenBank/DDBJ whole genome shotgun (WGS) entry which is preliminary data.</text>
</comment>
<dbReference type="Gene3D" id="3.30.70.1060">
    <property type="entry name" value="Dimeric alpha+beta barrel"/>
    <property type="match status" value="1"/>
</dbReference>
<protein>
    <recommendedName>
        <fullName evidence="3">Muconolactone isomerase domain-containing protein</fullName>
    </recommendedName>
</protein>
<organism evidence="1 2">
    <name type="scientific">Bradyrhizobium zhanjiangense</name>
    <dbReference type="NCBI Taxonomy" id="1325107"/>
    <lineage>
        <taxon>Bacteria</taxon>
        <taxon>Pseudomonadati</taxon>
        <taxon>Pseudomonadota</taxon>
        <taxon>Alphaproteobacteria</taxon>
        <taxon>Hyphomicrobiales</taxon>
        <taxon>Nitrobacteraceae</taxon>
        <taxon>Bradyrhizobium</taxon>
    </lineage>
</organism>
<dbReference type="RefSeq" id="WP_128931341.1">
    <property type="nucleotide sequence ID" value="NZ_CP022221.1"/>
</dbReference>
<dbReference type="EMBL" id="RKMK01000009">
    <property type="protein sequence ID" value="RXG98738.1"/>
    <property type="molecule type" value="Genomic_DNA"/>
</dbReference>